<keyword evidence="2" id="KW-1185">Reference proteome</keyword>
<dbReference type="EMBL" id="VCDI01000003">
    <property type="protein sequence ID" value="TLU72687.1"/>
    <property type="molecule type" value="Genomic_DNA"/>
</dbReference>
<sequence>MSGSSSLATADLTDAERVDVRRFCGYPAFGNTASGGQSWRFFQAYGTLEFRLSNVTAEELQVIRQYLAWLYLLEQAVPTAAANLDTDKAASWTHSRTEVMDRVRLFDEWRRRLAVFLGIPLDPDSAFGGRIVI</sequence>
<evidence type="ECO:0000313" key="1">
    <source>
        <dbReference type="EMBL" id="TLU72687.1"/>
    </source>
</evidence>
<dbReference type="RefSeq" id="WP_138326148.1">
    <property type="nucleotide sequence ID" value="NZ_VCDI01000003.1"/>
</dbReference>
<dbReference type="Proteomes" id="UP000305654">
    <property type="component" value="Unassembled WGS sequence"/>
</dbReference>
<proteinExistence type="predicted"/>
<accession>A0A5R9J837</accession>
<protein>
    <submittedName>
        <fullName evidence="1">Uncharacterized protein</fullName>
    </submittedName>
</protein>
<comment type="caution">
    <text evidence="1">The sequence shown here is derived from an EMBL/GenBank/DDBJ whole genome shotgun (WGS) entry which is preliminary data.</text>
</comment>
<evidence type="ECO:0000313" key="2">
    <source>
        <dbReference type="Proteomes" id="UP000305654"/>
    </source>
</evidence>
<name>A0A5R9J837_9PROT</name>
<dbReference type="OrthoDB" id="8593911at2"/>
<dbReference type="AlphaFoldDB" id="A0A5R9J837"/>
<organism evidence="1 2">
    <name type="scientific">Lichenicoccus roseus</name>
    <dbReference type="NCBI Taxonomy" id="2683649"/>
    <lineage>
        <taxon>Bacteria</taxon>
        <taxon>Pseudomonadati</taxon>
        <taxon>Pseudomonadota</taxon>
        <taxon>Alphaproteobacteria</taxon>
        <taxon>Acetobacterales</taxon>
        <taxon>Acetobacteraceae</taxon>
        <taxon>Lichenicoccus</taxon>
    </lineage>
</organism>
<reference evidence="1 2" key="1">
    <citation type="submission" date="2019-05" db="EMBL/GenBank/DDBJ databases">
        <authorList>
            <person name="Pankratov T."/>
            <person name="Grouzdev D."/>
        </authorList>
    </citation>
    <scope>NUCLEOTIDE SEQUENCE [LARGE SCALE GENOMIC DNA]</scope>
    <source>
        <strain evidence="1 2">KEBCLARHB70R</strain>
    </source>
</reference>
<gene>
    <name evidence="1" type="ORF">FE263_11685</name>
</gene>